<dbReference type="FunFam" id="3.40.50.300:FF:000695">
    <property type="entry name" value="Flagellar biosynthesis regulator FlhF"/>
    <property type="match status" value="1"/>
</dbReference>
<keyword evidence="5" id="KW-1003">Cell membrane</keyword>
<comment type="similarity">
    <text evidence="2">Belongs to the GTP-binding SRP family.</text>
</comment>
<dbReference type="Proteomes" id="UP000515977">
    <property type="component" value="Chromosome"/>
</dbReference>
<evidence type="ECO:0000256" key="5">
    <source>
        <dbReference type="ARBA" id="ARBA00022475"/>
    </source>
</evidence>
<dbReference type="KEGG" id="tbv:H9L17_00365"/>
<evidence type="ECO:0000256" key="2">
    <source>
        <dbReference type="ARBA" id="ARBA00008531"/>
    </source>
</evidence>
<evidence type="ECO:0000256" key="8">
    <source>
        <dbReference type="ARBA" id="ARBA00022927"/>
    </source>
</evidence>
<feature type="compositionally biased region" description="Low complexity" evidence="14">
    <location>
        <begin position="90"/>
        <end position="100"/>
    </location>
</feature>
<dbReference type="InterPro" id="IPR047040">
    <property type="entry name" value="FlhF__GTPase_dom"/>
</dbReference>
<keyword evidence="6" id="KW-0547">Nucleotide-binding</keyword>
<keyword evidence="11" id="KW-1006">Bacterial flagellum protein export</keyword>
<evidence type="ECO:0000256" key="7">
    <source>
        <dbReference type="ARBA" id="ARBA00022795"/>
    </source>
</evidence>
<dbReference type="InterPro" id="IPR020006">
    <property type="entry name" value="FlhF"/>
</dbReference>
<dbReference type="Gene3D" id="3.40.50.300">
    <property type="entry name" value="P-loop containing nucleotide triphosphate hydrolases"/>
    <property type="match status" value="1"/>
</dbReference>
<sequence length="517" mass="54445">MRTALRMVRDEQGPDAVILSSRQAAEGGVEVVAATDYDEALVQQTLRTMSAPAAEAPPPAATPTPAPARERAVFKIDGVPVAPLPQTAAQPSPQSSPQERQPSRLEQMMAAFKPAPRGPEPMPSAQPQPVAVAAPLPPRVEPRAVIDDEMQPADFAAALRRASVPAPPPAPVVAEAIALVPARFEPAAVEPAPALPEPAPEERVQDGAPALRVVATDPAVATLRAELAAMRKVIERELGQFAVERLRGSPARAAALDALAAFGCDDALAQRLAQRLDPTLPADAILAPLRAELAAELPVLRNELLEDGGVVALLGPTGAGKTTTIAKLAARFAARHRARDVALISADNERAGAREQLHVLGRRLGVTVCDADGPEALTHALEQLEDYPLVLIDTAGHGLRDRALLRQILWVRSASNVRSLLVLPANAHPADLSELLRRYRPAAPEGVVLTKLDESTCPGAALSVLVQHNLPVAYTAAGQCVPDDIELADARYLAGMIDIPRRGATSIPSDEGHHAFA</sequence>
<keyword evidence="18" id="KW-1185">Reference proteome</keyword>
<evidence type="ECO:0000256" key="9">
    <source>
        <dbReference type="ARBA" id="ARBA00023134"/>
    </source>
</evidence>
<evidence type="ECO:0000256" key="14">
    <source>
        <dbReference type="SAM" id="MobiDB-lite"/>
    </source>
</evidence>
<evidence type="ECO:0000259" key="15">
    <source>
        <dbReference type="SMART" id="SM00382"/>
    </source>
</evidence>
<dbReference type="GO" id="GO:0003924">
    <property type="term" value="F:GTPase activity"/>
    <property type="evidence" value="ECO:0007669"/>
    <property type="project" value="UniProtKB-UniRule"/>
</dbReference>
<evidence type="ECO:0000313" key="17">
    <source>
        <dbReference type="EMBL" id="QNN46686.1"/>
    </source>
</evidence>
<comment type="subcellular location">
    <subcellularLocation>
        <location evidence="1">Cell membrane</location>
        <topology evidence="1">Peripheral membrane protein</topology>
        <orientation evidence="1">Cytoplasmic side</orientation>
    </subcellularLocation>
</comment>
<reference evidence="17 18" key="1">
    <citation type="submission" date="2020-08" db="EMBL/GenBank/DDBJ databases">
        <title>Genome sequence of Thermomonas brevis KACC 16975T.</title>
        <authorList>
            <person name="Hyun D.-W."/>
            <person name="Bae J.-W."/>
        </authorList>
    </citation>
    <scope>NUCLEOTIDE SEQUENCE [LARGE SCALE GENOMIC DNA]</scope>
    <source>
        <strain evidence="17 18">KACC 16975</strain>
    </source>
</reference>
<dbReference type="PANTHER" id="PTHR43134:SF3">
    <property type="entry name" value="FLAGELLAR BIOSYNTHESIS PROTEIN FLHF"/>
    <property type="match status" value="1"/>
</dbReference>
<dbReference type="AlphaFoldDB" id="A0A7G9QTL1"/>
<dbReference type="PANTHER" id="PTHR43134">
    <property type="entry name" value="SIGNAL RECOGNITION PARTICLE RECEPTOR SUBUNIT ALPHA"/>
    <property type="match status" value="1"/>
</dbReference>
<evidence type="ECO:0000256" key="3">
    <source>
        <dbReference type="ARBA" id="ARBA00014919"/>
    </source>
</evidence>
<dbReference type="GO" id="GO:0015031">
    <property type="term" value="P:protein transport"/>
    <property type="evidence" value="ECO:0007669"/>
    <property type="project" value="UniProtKB-KW"/>
</dbReference>
<evidence type="ECO:0000256" key="13">
    <source>
        <dbReference type="NCBIfam" id="TIGR03499"/>
    </source>
</evidence>
<dbReference type="InterPro" id="IPR027417">
    <property type="entry name" value="P-loop_NTPase"/>
</dbReference>
<dbReference type="RefSeq" id="WP_187570450.1">
    <property type="nucleotide sequence ID" value="NZ_CP060711.1"/>
</dbReference>
<feature type="domain" description="AAA+ ATPase" evidence="15">
    <location>
        <begin position="307"/>
        <end position="503"/>
    </location>
</feature>
<dbReference type="GO" id="GO:0005886">
    <property type="term" value="C:plasma membrane"/>
    <property type="evidence" value="ECO:0007669"/>
    <property type="project" value="UniProtKB-SubCell"/>
</dbReference>
<dbReference type="Pfam" id="PF00448">
    <property type="entry name" value="SRP54"/>
    <property type="match status" value="1"/>
</dbReference>
<protein>
    <recommendedName>
        <fullName evidence="3 13">Flagellar biosynthesis protein FlhF</fullName>
    </recommendedName>
</protein>
<dbReference type="SUPFAM" id="SSF52540">
    <property type="entry name" value="P-loop containing nucleoside triphosphate hydrolases"/>
    <property type="match status" value="1"/>
</dbReference>
<dbReference type="NCBIfam" id="TIGR03499">
    <property type="entry name" value="FlhF"/>
    <property type="match status" value="1"/>
</dbReference>
<evidence type="ECO:0000256" key="11">
    <source>
        <dbReference type="ARBA" id="ARBA00023225"/>
    </source>
</evidence>
<evidence type="ECO:0000256" key="12">
    <source>
        <dbReference type="ARBA" id="ARBA00025337"/>
    </source>
</evidence>
<dbReference type="Gene3D" id="1.20.120.1380">
    <property type="entry name" value="Flagellar FlhF biosynthesis protein, N domain"/>
    <property type="match status" value="1"/>
</dbReference>
<feature type="region of interest" description="Disordered" evidence="14">
    <location>
        <begin position="83"/>
        <end position="103"/>
    </location>
</feature>
<keyword evidence="17" id="KW-0969">Cilium</keyword>
<dbReference type="EMBL" id="CP060711">
    <property type="protein sequence ID" value="QNN46686.1"/>
    <property type="molecule type" value="Genomic_DNA"/>
</dbReference>
<keyword evidence="17" id="KW-0966">Cell projection</keyword>
<dbReference type="InterPro" id="IPR003593">
    <property type="entry name" value="AAA+_ATPase"/>
</dbReference>
<dbReference type="CDD" id="cd17873">
    <property type="entry name" value="FlhF"/>
    <property type="match status" value="1"/>
</dbReference>
<feature type="domain" description="SRP54-type proteins GTP-binding" evidence="16">
    <location>
        <begin position="308"/>
        <end position="499"/>
    </location>
</feature>
<keyword evidence="9" id="KW-0342">GTP-binding</keyword>
<evidence type="ECO:0000259" key="16">
    <source>
        <dbReference type="SMART" id="SM00962"/>
    </source>
</evidence>
<keyword evidence="10" id="KW-0472">Membrane</keyword>
<dbReference type="SMART" id="SM00962">
    <property type="entry name" value="SRP54"/>
    <property type="match status" value="1"/>
</dbReference>
<keyword evidence="4" id="KW-0813">Transport</keyword>
<evidence type="ECO:0000256" key="6">
    <source>
        <dbReference type="ARBA" id="ARBA00022741"/>
    </source>
</evidence>
<gene>
    <name evidence="17" type="primary">flhF</name>
    <name evidence="17" type="ORF">H9L17_00365</name>
</gene>
<accession>A0A7G9QTL1</accession>
<evidence type="ECO:0000256" key="10">
    <source>
        <dbReference type="ARBA" id="ARBA00023136"/>
    </source>
</evidence>
<dbReference type="GO" id="GO:0005047">
    <property type="term" value="F:signal recognition particle binding"/>
    <property type="evidence" value="ECO:0007669"/>
    <property type="project" value="TreeGrafter"/>
</dbReference>
<evidence type="ECO:0000256" key="4">
    <source>
        <dbReference type="ARBA" id="ARBA00022448"/>
    </source>
</evidence>
<comment type="function">
    <text evidence="12">Necessary for flagellar biosynthesis. May be involved in translocation of the flagellum.</text>
</comment>
<keyword evidence="17" id="KW-0282">Flagellum</keyword>
<evidence type="ECO:0000256" key="1">
    <source>
        <dbReference type="ARBA" id="ARBA00004413"/>
    </source>
</evidence>
<dbReference type="SMART" id="SM00382">
    <property type="entry name" value="AAA"/>
    <property type="match status" value="1"/>
</dbReference>
<dbReference type="GO" id="GO:0005525">
    <property type="term" value="F:GTP binding"/>
    <property type="evidence" value="ECO:0007669"/>
    <property type="project" value="UniProtKB-UniRule"/>
</dbReference>
<dbReference type="GO" id="GO:0006614">
    <property type="term" value="P:SRP-dependent cotranslational protein targeting to membrane"/>
    <property type="evidence" value="ECO:0007669"/>
    <property type="project" value="UniProtKB-UniRule"/>
</dbReference>
<evidence type="ECO:0000313" key="18">
    <source>
        <dbReference type="Proteomes" id="UP000515977"/>
    </source>
</evidence>
<keyword evidence="8" id="KW-0653">Protein transport</keyword>
<keyword evidence="7" id="KW-1005">Bacterial flagellum biogenesis</keyword>
<name>A0A7G9QTL1_9GAMM</name>
<proteinExistence type="inferred from homology"/>
<organism evidence="17 18">
    <name type="scientific">Thermomonas brevis</name>
    <dbReference type="NCBI Taxonomy" id="215691"/>
    <lineage>
        <taxon>Bacteria</taxon>
        <taxon>Pseudomonadati</taxon>
        <taxon>Pseudomonadota</taxon>
        <taxon>Gammaproteobacteria</taxon>
        <taxon>Lysobacterales</taxon>
        <taxon>Lysobacteraceae</taxon>
        <taxon>Thermomonas</taxon>
    </lineage>
</organism>
<dbReference type="GO" id="GO:0044781">
    <property type="term" value="P:bacterial-type flagellum organization"/>
    <property type="evidence" value="ECO:0007669"/>
    <property type="project" value="UniProtKB-UniRule"/>
</dbReference>
<dbReference type="InterPro" id="IPR000897">
    <property type="entry name" value="SRP54_GTPase_dom"/>
</dbReference>